<dbReference type="SUPFAM" id="SSF53323">
    <property type="entry name" value="Pyruvate-ferredoxin oxidoreductase, PFOR, domain III"/>
    <property type="match status" value="1"/>
</dbReference>
<protein>
    <submittedName>
        <fullName evidence="3">Indolepyruvate ferredoxin oxidoreductase</fullName>
    </submittedName>
</protein>
<dbReference type="OrthoDB" id="9803617at2"/>
<dbReference type="Pfam" id="PF20169">
    <property type="entry name" value="DUF6537"/>
    <property type="match status" value="1"/>
</dbReference>
<keyword evidence="3" id="KW-0670">Pyruvate</keyword>
<dbReference type="SUPFAM" id="SSF52518">
    <property type="entry name" value="Thiamin diphosphate-binding fold (THDP-binding)"/>
    <property type="match status" value="2"/>
</dbReference>
<dbReference type="InterPro" id="IPR017896">
    <property type="entry name" value="4Fe4S_Fe-S-bd"/>
</dbReference>
<dbReference type="KEGG" id="bgv:CAL12_25275"/>
<proteinExistence type="predicted"/>
<dbReference type="InterPro" id="IPR002869">
    <property type="entry name" value="Pyrv_flavodox_OxRed_cen"/>
</dbReference>
<dbReference type="CDD" id="cd07034">
    <property type="entry name" value="TPP_PYR_PFOR_IOR-alpha_like"/>
    <property type="match status" value="1"/>
</dbReference>
<sequence length="1241" mass="134943">MNAPLTPAQRAALQSVQLDDKYSLDTGRAWMSGIHALVRLPMMQRTRDMRVGLNTGGFISGYRGSPLGGVDLNMWKAAKYLEAHHVVFQPGLNEDLAATAVWGSQQVNLFPGARYDGVFGMWYGKGPGVDRCGDVFKHANAAGTSRHGGVLVVAGDDHPAKSSTLPHQSDHLLKACLIPVLFPSTVQEVLDYGLHGWAMSRYAGVWVGMKCITDIVEVSASVEVDPERVRILLPEDFRMPADGLNIRMPDTPLEQEARLLDYKLYAALAYARANGLNRELWQVPPESARFGIMTSGKAYLDTRQALSDLGLDDDTCRRIGVRLFKVGMVWPLEATGMQRFAEGLDEILVVEEKRQVLEYQLKEELFGWIGSGKKIPRVVGKFDDKDGGEWAVPQGNWLLPAHYEFSPAIVAKAIGARLLKFELPADVRAGIEARLAFIEARERALSRPRVVAERKPWFCSGCPHNTSTRVPDGSRGMAGIGCHYMVRWMGRQTDLFTHMGGEGVPWIGHAPFTDEKHVFANLGDGTYYHSGLLAIRAAVAAKTPITYKILFNDAVAMTGGQPVDGPISVPMITRQLAAEGIEKIVVVTDEPHKYKGVQDLAPGVPVVHRDELDRVQRELREYPGVSILIYDQTCATEKRRRRKHNAYPDPARRVVINERVCEGCGDCSDKSNCLSVEPLETEFGRKRAINQSSCNKDFSCLNGFCPSFVTVEGGKLRKPKGIGSQEAIDATLPEPDVPTLERPYGVFIAGVGGTGVVTIGQLLGMAAHIEGKGCSVLDMAGLAQKGGAVHSHVILARSPGHLLNTRVAMAEADLVLAGDLVVASSPDAVARMSPERTRLLLNSDVAPTAAFISNPDWRLPAGNLQRDIDTACMPGQVDAIDAAELAVGLLGDAIYANPLMMGYAYQKGWIPLGREALLRAIELNGTQVENNKAAFAWGRRAAQDLASVQQLIAPAGKAAAPGTAAALETTELAGNPGGAIGGGAEIIELRRGAPQRGADGAASGRSSGLSGLSGLSGPAADLATLVERRVRFLTDYQSAAYARRYADFVNQVAAAEQAATGSTRLAQAVAKNYFKLLAYKDEYEVARLYSDGEFMRRVAEQFEGDWKLNFHLAPPAFSRRNAEGHLVKRAYGPWMMKAFGVLARLRRLRGTPLDVFGYTQERRTERALIREYRDTVAALLPGLSRASLDIAVALASLPEDIRGYGHIKEASIERAQARRRDLLQRLEGGARVEVRDSARAA</sequence>
<dbReference type="STRING" id="1416806.CAL12_25275"/>
<dbReference type="RefSeq" id="WP_086067117.1">
    <property type="nucleotide sequence ID" value="NZ_CP021108.1"/>
</dbReference>
<name>A0A1W6YT77_9BORD</name>
<dbReference type="PANTHER" id="PTHR48084:SF3">
    <property type="entry name" value="SUBUNIT OF PYRUVATE:FLAVODOXIN OXIDOREDUCTASE"/>
    <property type="match status" value="1"/>
</dbReference>
<dbReference type="InterPro" id="IPR051457">
    <property type="entry name" value="2-oxoacid:Fd_oxidoreductase"/>
</dbReference>
<dbReference type="GO" id="GO:0016625">
    <property type="term" value="F:oxidoreductase activity, acting on the aldehyde or oxo group of donors, iron-sulfur protein as acceptor"/>
    <property type="evidence" value="ECO:0007669"/>
    <property type="project" value="UniProtKB-ARBA"/>
</dbReference>
<evidence type="ECO:0000313" key="3">
    <source>
        <dbReference type="EMBL" id="ARP83793.1"/>
    </source>
</evidence>
<dbReference type="GO" id="GO:0030976">
    <property type="term" value="F:thiamine pyrophosphate binding"/>
    <property type="evidence" value="ECO:0007669"/>
    <property type="project" value="InterPro"/>
</dbReference>
<dbReference type="InterPro" id="IPR011766">
    <property type="entry name" value="TPP_enzyme_TPP-bd"/>
</dbReference>
<dbReference type="InterPro" id="IPR029061">
    <property type="entry name" value="THDP-binding"/>
</dbReference>
<evidence type="ECO:0000313" key="4">
    <source>
        <dbReference type="Proteomes" id="UP000194151"/>
    </source>
</evidence>
<dbReference type="Gene3D" id="3.40.920.10">
    <property type="entry name" value="Pyruvate-ferredoxin oxidoreductase, PFOR, domain III"/>
    <property type="match status" value="1"/>
</dbReference>
<keyword evidence="4" id="KW-1185">Reference proteome</keyword>
<dbReference type="Proteomes" id="UP000194151">
    <property type="component" value="Chromosome"/>
</dbReference>
<reference evidence="3 4" key="1">
    <citation type="submission" date="2017-05" db="EMBL/GenBank/DDBJ databases">
        <title>Complete and WGS of Bordetella genogroups.</title>
        <authorList>
            <person name="Spilker T."/>
            <person name="LiPuma J."/>
        </authorList>
    </citation>
    <scope>NUCLEOTIDE SEQUENCE [LARGE SCALE GENOMIC DNA]</scope>
    <source>
        <strain evidence="3 4">AU19157</strain>
    </source>
</reference>
<dbReference type="Gene3D" id="3.40.50.970">
    <property type="match status" value="1"/>
</dbReference>
<dbReference type="Pfam" id="PF01558">
    <property type="entry name" value="POR"/>
    <property type="match status" value="1"/>
</dbReference>
<dbReference type="NCBIfam" id="NF009588">
    <property type="entry name" value="PRK13029.1"/>
    <property type="match status" value="1"/>
</dbReference>
<dbReference type="AlphaFoldDB" id="A0A1W6YT77"/>
<dbReference type="InterPro" id="IPR002880">
    <property type="entry name" value="Pyrv_Fd/Flavodoxin_OxRdtase_N"/>
</dbReference>
<keyword evidence="1" id="KW-0560">Oxidoreductase</keyword>
<dbReference type="PANTHER" id="PTHR48084">
    <property type="entry name" value="2-OXOGLUTARATE OXIDOREDUCTASE SUBUNIT KORB-RELATED"/>
    <property type="match status" value="1"/>
</dbReference>
<feature type="domain" description="4Fe-4S ferredoxin-type" evidence="2">
    <location>
        <begin position="652"/>
        <end position="684"/>
    </location>
</feature>
<dbReference type="NCBIfam" id="NF009589">
    <property type="entry name" value="PRK13030.1"/>
    <property type="match status" value="1"/>
</dbReference>
<dbReference type="EMBL" id="CP021108">
    <property type="protein sequence ID" value="ARP83793.1"/>
    <property type="molecule type" value="Genomic_DNA"/>
</dbReference>
<dbReference type="Pfam" id="PF02775">
    <property type="entry name" value="TPP_enzyme_C"/>
    <property type="match status" value="1"/>
</dbReference>
<dbReference type="GO" id="GO:0045333">
    <property type="term" value="P:cellular respiration"/>
    <property type="evidence" value="ECO:0007669"/>
    <property type="project" value="UniProtKB-ARBA"/>
</dbReference>
<evidence type="ECO:0000256" key="1">
    <source>
        <dbReference type="ARBA" id="ARBA00023002"/>
    </source>
</evidence>
<dbReference type="InterPro" id="IPR046667">
    <property type="entry name" value="DUF6537"/>
</dbReference>
<gene>
    <name evidence="3" type="ORF">CAL12_25275</name>
</gene>
<accession>A0A1W6YT77</accession>
<organism evidence="3 4">
    <name type="scientific">Bordetella genomosp. 8</name>
    <dbReference type="NCBI Taxonomy" id="1416806"/>
    <lineage>
        <taxon>Bacteria</taxon>
        <taxon>Pseudomonadati</taxon>
        <taxon>Pseudomonadota</taxon>
        <taxon>Betaproteobacteria</taxon>
        <taxon>Burkholderiales</taxon>
        <taxon>Alcaligenaceae</taxon>
        <taxon>Bordetella</taxon>
    </lineage>
</organism>
<evidence type="ECO:0000259" key="2">
    <source>
        <dbReference type="PROSITE" id="PS51379"/>
    </source>
</evidence>
<dbReference type="CDD" id="cd02008">
    <property type="entry name" value="TPP_IOR_alpha"/>
    <property type="match status" value="1"/>
</dbReference>
<dbReference type="PROSITE" id="PS51379">
    <property type="entry name" value="4FE4S_FER_2"/>
    <property type="match status" value="1"/>
</dbReference>
<dbReference type="InterPro" id="IPR019752">
    <property type="entry name" value="Pyrv/ketoisovalerate_OxRed_cat"/>
</dbReference>
<dbReference type="GO" id="GO:0044281">
    <property type="term" value="P:small molecule metabolic process"/>
    <property type="evidence" value="ECO:0007669"/>
    <property type="project" value="UniProtKB-ARBA"/>
</dbReference>